<dbReference type="AlphaFoldDB" id="A0AA42BSS5"/>
<proteinExistence type="predicted"/>
<feature type="transmembrane region" description="Helical" evidence="1">
    <location>
        <begin position="21"/>
        <end position="43"/>
    </location>
</feature>
<feature type="transmembrane region" description="Helical" evidence="1">
    <location>
        <begin position="63"/>
        <end position="85"/>
    </location>
</feature>
<evidence type="ECO:0000313" key="3">
    <source>
        <dbReference type="Proteomes" id="UP001165587"/>
    </source>
</evidence>
<feature type="transmembrane region" description="Helical" evidence="1">
    <location>
        <begin position="163"/>
        <end position="190"/>
    </location>
</feature>
<keyword evidence="1" id="KW-0472">Membrane</keyword>
<evidence type="ECO:0000256" key="1">
    <source>
        <dbReference type="SAM" id="Phobius"/>
    </source>
</evidence>
<dbReference type="EMBL" id="JANLCK010000002">
    <property type="protein sequence ID" value="MCS5725077.1"/>
    <property type="molecule type" value="Genomic_DNA"/>
</dbReference>
<protein>
    <submittedName>
        <fullName evidence="2">ABC transporter permease</fullName>
    </submittedName>
</protein>
<dbReference type="Proteomes" id="UP001165587">
    <property type="component" value="Unassembled WGS sequence"/>
</dbReference>
<sequence>MSAGYLGAVRSEFTKVRTTRLWWVLLVIMAAYVGLCAGGMAGILGGLGGGANGPVIPDAQLPLLVYSFATSVGYVFPVLFGALAVTSEFRFQSLTPTFLANPRRGVVLGGKATTLLIVGALFGVVALIASIGLGASLLAAFGIDPLLGDPETWAFIGRSVLAMALWSAIGVGLGVLVPSQVAAIVIVLAFTQFVEPLLRLAASFTDWSAQVAQFLPGAASDSLVGASIYTAMSGASAGLDWWQGGLVLVAYAAIATLIGFLTSWRRDVS</sequence>
<keyword evidence="1" id="KW-0812">Transmembrane</keyword>
<keyword evidence="3" id="KW-1185">Reference proteome</keyword>
<gene>
    <name evidence="2" type="ORF">N1028_04125</name>
</gene>
<feature type="transmembrane region" description="Helical" evidence="1">
    <location>
        <begin position="113"/>
        <end position="143"/>
    </location>
</feature>
<dbReference type="RefSeq" id="WP_259525554.1">
    <property type="nucleotide sequence ID" value="NZ_JANLCK010000002.1"/>
</dbReference>
<comment type="caution">
    <text evidence="2">The sequence shown here is derived from an EMBL/GenBank/DDBJ whole genome shotgun (WGS) entry which is preliminary data.</text>
</comment>
<accession>A0AA42BSS5</accession>
<name>A0AA42BSS5_9MICO</name>
<feature type="transmembrane region" description="Helical" evidence="1">
    <location>
        <begin position="241"/>
        <end position="264"/>
    </location>
</feature>
<reference evidence="2" key="1">
    <citation type="submission" date="2022-08" db="EMBL/GenBank/DDBJ databases">
        <authorList>
            <person name="Deng Y."/>
            <person name="Han X.-F."/>
            <person name="Zhang Y.-Q."/>
        </authorList>
    </citation>
    <scope>NUCLEOTIDE SEQUENCE</scope>
    <source>
        <strain evidence="2">CPCC 203407</strain>
    </source>
</reference>
<evidence type="ECO:0000313" key="2">
    <source>
        <dbReference type="EMBL" id="MCS5725077.1"/>
    </source>
</evidence>
<organism evidence="2 3">
    <name type="scientific">Herbiconiux oxytropis</name>
    <dbReference type="NCBI Taxonomy" id="2970915"/>
    <lineage>
        <taxon>Bacteria</taxon>
        <taxon>Bacillati</taxon>
        <taxon>Actinomycetota</taxon>
        <taxon>Actinomycetes</taxon>
        <taxon>Micrococcales</taxon>
        <taxon>Microbacteriaceae</taxon>
        <taxon>Herbiconiux</taxon>
    </lineage>
</organism>
<keyword evidence="1" id="KW-1133">Transmembrane helix</keyword>